<feature type="chain" id="PRO_5039617536" evidence="1">
    <location>
        <begin position="21"/>
        <end position="131"/>
    </location>
</feature>
<keyword evidence="3" id="KW-1185">Reference proteome</keyword>
<evidence type="ECO:0000313" key="2">
    <source>
        <dbReference type="EMBL" id="OKL49586.1"/>
    </source>
</evidence>
<sequence>MKKVASILALSALAVGSLTACSSAEEKSDLKACQPYHESAVKMAKAASDLKTEEDRNNFIAILKQMKADATQGAKLAENPKLKTKFQNLDKPLDQIIENLEKNDLDKVEKIMLGIDDPWEICAPIIQKQNK</sequence>
<gene>
    <name evidence="2" type="ORF">BSR29_01105</name>
</gene>
<keyword evidence="1" id="KW-0732">Signal</keyword>
<dbReference type="Proteomes" id="UP000186785">
    <property type="component" value="Unassembled WGS sequence"/>
</dbReference>
<protein>
    <submittedName>
        <fullName evidence="2">Uncharacterized protein</fullName>
    </submittedName>
</protein>
<proteinExistence type="predicted"/>
<reference evidence="2 3" key="1">
    <citation type="submission" date="2016-11" db="EMBL/GenBank/DDBJ databases">
        <title>Actinomyces gypaetusis sp. nov. isolated from the vulture Gypaetus barbatus in Qinghai Tibet Plateau China.</title>
        <authorList>
            <person name="Meng X."/>
        </authorList>
    </citation>
    <scope>NUCLEOTIDE SEQUENCE [LARGE SCALE GENOMIC DNA]</scope>
    <source>
        <strain evidence="2 3">VUL4_2</strain>
    </source>
</reference>
<feature type="signal peptide" evidence="1">
    <location>
        <begin position="1"/>
        <end position="20"/>
    </location>
</feature>
<evidence type="ECO:0000313" key="3">
    <source>
        <dbReference type="Proteomes" id="UP000186785"/>
    </source>
</evidence>
<accession>A0A1Q5PPZ4</accession>
<dbReference type="PROSITE" id="PS51257">
    <property type="entry name" value="PROKAR_LIPOPROTEIN"/>
    <property type="match status" value="1"/>
</dbReference>
<organism evidence="2 3">
    <name type="scientific">Boudabousia liubingyangii</name>
    <dbReference type="NCBI Taxonomy" id="1921764"/>
    <lineage>
        <taxon>Bacteria</taxon>
        <taxon>Bacillati</taxon>
        <taxon>Actinomycetota</taxon>
        <taxon>Actinomycetes</taxon>
        <taxon>Actinomycetales</taxon>
        <taxon>Actinomycetaceae</taxon>
        <taxon>Boudabousia</taxon>
    </lineage>
</organism>
<comment type="caution">
    <text evidence="2">The sequence shown here is derived from an EMBL/GenBank/DDBJ whole genome shotgun (WGS) entry which is preliminary data.</text>
</comment>
<name>A0A1Q5PPZ4_9ACTO</name>
<dbReference type="RefSeq" id="WP_073708477.1">
    <property type="nucleotide sequence ID" value="NZ_MQSV01000001.1"/>
</dbReference>
<evidence type="ECO:0000256" key="1">
    <source>
        <dbReference type="SAM" id="SignalP"/>
    </source>
</evidence>
<dbReference type="AlphaFoldDB" id="A0A1Q5PPZ4"/>
<dbReference type="EMBL" id="MQSV01000001">
    <property type="protein sequence ID" value="OKL49586.1"/>
    <property type="molecule type" value="Genomic_DNA"/>
</dbReference>